<dbReference type="Gene3D" id="3.80.10.10">
    <property type="entry name" value="Ribonuclease Inhibitor"/>
    <property type="match status" value="4"/>
</dbReference>
<dbReference type="PROSITE" id="PS51450">
    <property type="entry name" value="LRR"/>
    <property type="match status" value="2"/>
</dbReference>
<evidence type="ECO:0000256" key="9">
    <source>
        <dbReference type="ARBA" id="ARBA00022989"/>
    </source>
</evidence>
<keyword evidence="12" id="KW-0325">Glycoprotein</keyword>
<organism evidence="14 15">
    <name type="scientific">Orycteropus afer afer</name>
    <dbReference type="NCBI Taxonomy" id="1230840"/>
    <lineage>
        <taxon>Eukaryota</taxon>
        <taxon>Metazoa</taxon>
        <taxon>Chordata</taxon>
        <taxon>Craniata</taxon>
        <taxon>Vertebrata</taxon>
        <taxon>Euteleostomi</taxon>
        <taxon>Mammalia</taxon>
        <taxon>Eutheria</taxon>
        <taxon>Afrotheria</taxon>
        <taxon>Tubulidentata</taxon>
        <taxon>Orycteropodidae</taxon>
        <taxon>Orycteropus</taxon>
    </lineage>
</organism>
<keyword evidence="11" id="KW-0675">Receptor</keyword>
<keyword evidence="6" id="KW-0732">Signal</keyword>
<dbReference type="PROSITE" id="PS50104">
    <property type="entry name" value="TIR"/>
    <property type="match status" value="1"/>
</dbReference>
<comment type="similarity">
    <text evidence="2">Belongs to the Toll-like receptor family.</text>
</comment>
<dbReference type="GO" id="GO:0006954">
    <property type="term" value="P:inflammatory response"/>
    <property type="evidence" value="ECO:0007669"/>
    <property type="project" value="UniProtKB-KW"/>
</dbReference>
<dbReference type="Pfam" id="PF13676">
    <property type="entry name" value="TIR_2"/>
    <property type="match status" value="1"/>
</dbReference>
<dbReference type="InterPro" id="IPR003591">
    <property type="entry name" value="Leu-rich_rpt_typical-subtyp"/>
</dbReference>
<dbReference type="FunFam" id="3.40.50.10140:FF:000001">
    <property type="entry name" value="Toll-like receptor 2"/>
    <property type="match status" value="1"/>
</dbReference>
<evidence type="ECO:0000256" key="13">
    <source>
        <dbReference type="ARBA" id="ARBA00023198"/>
    </source>
</evidence>
<dbReference type="SMART" id="SM00369">
    <property type="entry name" value="LRR_TYP"/>
    <property type="match status" value="8"/>
</dbReference>
<accession>A0A8B7B7W5</accession>
<evidence type="ECO:0000256" key="7">
    <source>
        <dbReference type="ARBA" id="ARBA00022737"/>
    </source>
</evidence>
<evidence type="ECO:0000256" key="3">
    <source>
        <dbReference type="ARBA" id="ARBA00022588"/>
    </source>
</evidence>
<keyword evidence="7" id="KW-0677">Repeat</keyword>
<reference evidence="15" key="1">
    <citation type="submission" date="2025-08" db="UniProtKB">
        <authorList>
            <consortium name="RefSeq"/>
        </authorList>
    </citation>
    <scope>IDENTIFICATION</scope>
</reference>
<dbReference type="InterPro" id="IPR032675">
    <property type="entry name" value="LRR_dom_sf"/>
</dbReference>
<dbReference type="SUPFAM" id="SSF52058">
    <property type="entry name" value="L domain-like"/>
    <property type="match status" value="3"/>
</dbReference>
<dbReference type="SUPFAM" id="SSF52200">
    <property type="entry name" value="Toll/Interleukin receptor TIR domain"/>
    <property type="match status" value="1"/>
</dbReference>
<dbReference type="SMART" id="SM00255">
    <property type="entry name" value="TIR"/>
    <property type="match status" value="1"/>
</dbReference>
<keyword evidence="13" id="KW-0395">Inflammatory response</keyword>
<evidence type="ECO:0000256" key="5">
    <source>
        <dbReference type="ARBA" id="ARBA00022692"/>
    </source>
</evidence>
<dbReference type="InterPro" id="IPR035897">
    <property type="entry name" value="Toll_tir_struct_dom_sf"/>
</dbReference>
<comment type="subcellular location">
    <subcellularLocation>
        <location evidence="1">Membrane</location>
        <topology evidence="1">Single-pass type I membrane protein</topology>
    </subcellularLocation>
</comment>
<dbReference type="OrthoDB" id="1081807at2759"/>
<proteinExistence type="inferred from homology"/>
<name>A0A8B7B7W5_ORYAF</name>
<evidence type="ECO:0000256" key="6">
    <source>
        <dbReference type="ARBA" id="ARBA00022729"/>
    </source>
</evidence>
<dbReference type="GO" id="GO:0038023">
    <property type="term" value="F:signaling receptor activity"/>
    <property type="evidence" value="ECO:0007669"/>
    <property type="project" value="TreeGrafter"/>
</dbReference>
<dbReference type="PANTHER" id="PTHR24365">
    <property type="entry name" value="TOLL-LIKE RECEPTOR"/>
    <property type="match status" value="1"/>
</dbReference>
<keyword evidence="4" id="KW-0433">Leucine-rich repeat</keyword>
<sequence length="945" mass="106768">MRSSNKDGKTFAPSLEAVSRMERLLLPTTPLSLLLLLLMSLGLGWAWTTPDCVVGDSSLLSNISYYIPFCSLAPGLHLFASCSNVNDLKRTLTALPRRLEALCLQGTVSILPADAFGHFPTLQLLRLQLGPIRITSGAFQGLDQLQHLFFEHPTSCCLSLFLPPDAFKPLRFLNSLSFQGYCLNSSQNIQLPISLSNLTLTHSCLTELQELQRLFPSFGPDSSPIANSSPWSPFLEMLDLSANIHLSRVGIRALHGLQLHSLRLDGTQISALELLNSGLLHLDSLSLVGTGLEKLPRNVTAYFKLLALDLGRNQIQNIMDEDLPGFHSLEHLNLHANGLHSLPIRFLSALPQLQRLNLSMNKLGPTLVLPEVLVSTNLRVLDLSHNELSALPSRAFSLPQLQELWLGGNNISNLSNETLRGLRWLKTLDLSWNQIKVLNPGWLSSLPALTSLNLLGTHIEYFSGRLLQGPQKLSHLCLSSPEMLELYPPWPSTLLSLEVRANTYIQFSVPHGEPFLYLEKLTLQTSNVLLYPNNVTIHFPSLRHLTLRGCSPSIFSSHQSQRFFPQLPFLEHLHFWSNHEGPENLQLFGMPQLRVLELGDMENPPYYSSPMNLEVLLKELPQLEVLTLSNLNFGNLSDSTFRGLGLLQLLLLNSEWALGMDSSLQELIPQMPQYVYFSNVTFICQCESSWVGPWATQAPNTFVYGLQKSICMANASDYSKTPLLSFFSVHCLDDLGLQSFLTSFTLVLMLIIFALLGCPKWPWLHHLWTLFHAWWWKLGGWHHRSHYHYDVFISCCRQDQTWVLAELIPALEKPLPDGEGLKLCLPERDFGVGQDRLDATFASMKSSRATLCVLSHQALGSPWCNLELSLATYHLVAKSGTAHLLLLFLEPIDRQQLHGYHRLACWLQKEDYLNLPQRSTEWVAFWEQLRRRLRKAVQEREDWRP</sequence>
<evidence type="ECO:0000256" key="1">
    <source>
        <dbReference type="ARBA" id="ARBA00004479"/>
    </source>
</evidence>
<dbReference type="Gene3D" id="3.40.50.10140">
    <property type="entry name" value="Toll/interleukin-1 receptor homology (TIR) domain"/>
    <property type="match status" value="1"/>
</dbReference>
<keyword evidence="3" id="KW-0399">Innate immunity</keyword>
<keyword evidence="10" id="KW-0472">Membrane</keyword>
<evidence type="ECO:0000256" key="8">
    <source>
        <dbReference type="ARBA" id="ARBA00022859"/>
    </source>
</evidence>
<evidence type="ECO:0000313" key="14">
    <source>
        <dbReference type="Proteomes" id="UP000694850"/>
    </source>
</evidence>
<dbReference type="InterPro" id="IPR001611">
    <property type="entry name" value="Leu-rich_rpt"/>
</dbReference>
<evidence type="ECO:0000256" key="4">
    <source>
        <dbReference type="ARBA" id="ARBA00022614"/>
    </source>
</evidence>
<dbReference type="Pfam" id="PF13855">
    <property type="entry name" value="LRR_8"/>
    <property type="match status" value="1"/>
</dbReference>
<dbReference type="GO" id="GO:0002224">
    <property type="term" value="P:toll-like receptor signaling pathway"/>
    <property type="evidence" value="ECO:0007669"/>
    <property type="project" value="TreeGrafter"/>
</dbReference>
<dbReference type="GO" id="GO:0005886">
    <property type="term" value="C:plasma membrane"/>
    <property type="evidence" value="ECO:0007669"/>
    <property type="project" value="TreeGrafter"/>
</dbReference>
<evidence type="ECO:0000256" key="2">
    <source>
        <dbReference type="ARBA" id="ARBA00009634"/>
    </source>
</evidence>
<evidence type="ECO:0000256" key="11">
    <source>
        <dbReference type="ARBA" id="ARBA00023170"/>
    </source>
</evidence>
<gene>
    <name evidence="15" type="primary">LOC103212084</name>
</gene>
<keyword evidence="8" id="KW-0391">Immunity</keyword>
<evidence type="ECO:0000313" key="15">
    <source>
        <dbReference type="RefSeq" id="XP_007956273.2"/>
    </source>
</evidence>
<keyword evidence="9" id="KW-1133">Transmembrane helix</keyword>
<keyword evidence="5" id="KW-0812">Transmembrane</keyword>
<dbReference type="PANTHER" id="PTHR24365:SF527">
    <property type="entry name" value="TOLL-LIKE RECEPTOR 11"/>
    <property type="match status" value="1"/>
</dbReference>
<evidence type="ECO:0000256" key="12">
    <source>
        <dbReference type="ARBA" id="ARBA00023180"/>
    </source>
</evidence>
<dbReference type="InterPro" id="IPR000157">
    <property type="entry name" value="TIR_dom"/>
</dbReference>
<evidence type="ECO:0000256" key="10">
    <source>
        <dbReference type="ARBA" id="ARBA00023136"/>
    </source>
</evidence>
<dbReference type="AlphaFoldDB" id="A0A8B7B7W5"/>
<dbReference type="GO" id="GO:0045087">
    <property type="term" value="P:innate immune response"/>
    <property type="evidence" value="ECO:0007669"/>
    <property type="project" value="UniProtKB-KW"/>
</dbReference>
<dbReference type="FunFam" id="3.80.10.10:FF:000832">
    <property type="entry name" value="Toll-like receptor 11"/>
    <property type="match status" value="1"/>
</dbReference>
<dbReference type="RefSeq" id="XP_007956273.2">
    <property type="nucleotide sequence ID" value="XM_007958082.2"/>
</dbReference>
<protein>
    <submittedName>
        <fullName evidence="15">Toll-like receptor 11</fullName>
    </submittedName>
</protein>
<dbReference type="GeneID" id="103212084"/>
<keyword evidence="14" id="KW-1185">Reference proteome</keyword>
<dbReference type="Proteomes" id="UP000694850">
    <property type="component" value="Unplaced"/>
</dbReference>